<evidence type="ECO:0000256" key="1">
    <source>
        <dbReference type="SAM" id="Phobius"/>
    </source>
</evidence>
<accession>A0A0F9PRE4</accession>
<dbReference type="AlphaFoldDB" id="A0A0F9PRE4"/>
<keyword evidence="1" id="KW-0472">Membrane</keyword>
<keyword evidence="1" id="KW-1133">Transmembrane helix</keyword>
<gene>
    <name evidence="2" type="ORF">LCGC14_0810670</name>
</gene>
<reference evidence="2" key="1">
    <citation type="journal article" date="2015" name="Nature">
        <title>Complex archaea that bridge the gap between prokaryotes and eukaryotes.</title>
        <authorList>
            <person name="Spang A."/>
            <person name="Saw J.H."/>
            <person name="Jorgensen S.L."/>
            <person name="Zaremba-Niedzwiedzka K."/>
            <person name="Martijn J."/>
            <person name="Lind A.E."/>
            <person name="van Eijk R."/>
            <person name="Schleper C."/>
            <person name="Guy L."/>
            <person name="Ettema T.J."/>
        </authorList>
    </citation>
    <scope>NUCLEOTIDE SEQUENCE</scope>
</reference>
<evidence type="ECO:0000313" key="2">
    <source>
        <dbReference type="EMBL" id="KKN32759.1"/>
    </source>
</evidence>
<proteinExistence type="predicted"/>
<protein>
    <submittedName>
        <fullName evidence="2">Uncharacterized protein</fullName>
    </submittedName>
</protein>
<sequence>MNEYEIYSLILRLIQIIFTGLVIISPYIIWYLNDRKGRITTDISHITMFGIGNNQHVSGIKASILNKGKLPIRISSIQFYNPKTKEVLFPLQYKLPKHYRDELPKVLDTGHSAFVFLEYKDFKDTITDLSILKIQRN</sequence>
<keyword evidence="1" id="KW-0812">Transmembrane</keyword>
<comment type="caution">
    <text evidence="2">The sequence shown here is derived from an EMBL/GenBank/DDBJ whole genome shotgun (WGS) entry which is preliminary data.</text>
</comment>
<feature type="transmembrane region" description="Helical" evidence="1">
    <location>
        <begin position="6"/>
        <end position="30"/>
    </location>
</feature>
<dbReference type="EMBL" id="LAZR01002230">
    <property type="protein sequence ID" value="KKN32759.1"/>
    <property type="molecule type" value="Genomic_DNA"/>
</dbReference>
<name>A0A0F9PRE4_9ZZZZ</name>
<organism evidence="2">
    <name type="scientific">marine sediment metagenome</name>
    <dbReference type="NCBI Taxonomy" id="412755"/>
    <lineage>
        <taxon>unclassified sequences</taxon>
        <taxon>metagenomes</taxon>
        <taxon>ecological metagenomes</taxon>
    </lineage>
</organism>